<evidence type="ECO:0000313" key="3">
    <source>
        <dbReference type="Proteomes" id="UP000023152"/>
    </source>
</evidence>
<keyword evidence="3" id="KW-1185">Reference proteome</keyword>
<accession>X6PDH8</accession>
<name>X6PDH8_RETFI</name>
<comment type="caution">
    <text evidence="2">The sequence shown here is derived from an EMBL/GenBank/DDBJ whole genome shotgun (WGS) entry which is preliminary data.</text>
</comment>
<reference evidence="2 3" key="1">
    <citation type="journal article" date="2013" name="Curr. Biol.">
        <title>The Genome of the Foraminiferan Reticulomyxa filosa.</title>
        <authorList>
            <person name="Glockner G."/>
            <person name="Hulsmann N."/>
            <person name="Schleicher M."/>
            <person name="Noegel A.A."/>
            <person name="Eichinger L."/>
            <person name="Gallinger C."/>
            <person name="Pawlowski J."/>
            <person name="Sierra R."/>
            <person name="Euteneuer U."/>
            <person name="Pillet L."/>
            <person name="Moustafa A."/>
            <person name="Platzer M."/>
            <person name="Groth M."/>
            <person name="Szafranski K."/>
            <person name="Schliwa M."/>
        </authorList>
    </citation>
    <scope>NUCLEOTIDE SEQUENCE [LARGE SCALE GENOMIC DNA]</scope>
</reference>
<evidence type="ECO:0000313" key="2">
    <source>
        <dbReference type="EMBL" id="ETO36163.1"/>
    </source>
</evidence>
<sequence length="360" mass="41702">MWFVNALKPPYKKGRPKPSIVKTSPTDKNTEFWNDLYREGNIANIVGRNYDTVITKEDAILILCNYLHVSENYIDTNHPLIGLLSNQSIRFLRHKIQTDNEFFETVRQYLGQLNEKYYIYSYSNFDECCDKSTKVENDKAHNSFYPAQSQYQSQLPSQRHIHTVSEDAFEFVDPETMYEQEEWAFDDQRFVTSVIRLSTNFLQPKKKNYFSCFPPSFFNFYLNQGFKPIETDADVEKEELVENNDHKEKGEIMEKVNELRSARKKSGHAKMSASGKRKKKQSEIMSEQAFEESIILTPMASLKLALDAQSNSEHSETSPQVRQQTLSISVTSENGTVFQLVPFNDWSSNPLVLSSTPPNK</sequence>
<dbReference type="AlphaFoldDB" id="X6PDH8"/>
<evidence type="ECO:0000256" key="1">
    <source>
        <dbReference type="SAM" id="MobiDB-lite"/>
    </source>
</evidence>
<dbReference type="EMBL" id="ASPP01000948">
    <property type="protein sequence ID" value="ETO36163.1"/>
    <property type="molecule type" value="Genomic_DNA"/>
</dbReference>
<gene>
    <name evidence="2" type="ORF">RFI_00900</name>
</gene>
<organism evidence="2 3">
    <name type="scientific">Reticulomyxa filosa</name>
    <dbReference type="NCBI Taxonomy" id="46433"/>
    <lineage>
        <taxon>Eukaryota</taxon>
        <taxon>Sar</taxon>
        <taxon>Rhizaria</taxon>
        <taxon>Retaria</taxon>
        <taxon>Foraminifera</taxon>
        <taxon>Monothalamids</taxon>
        <taxon>Reticulomyxidae</taxon>
        <taxon>Reticulomyxa</taxon>
    </lineage>
</organism>
<proteinExistence type="predicted"/>
<dbReference type="Proteomes" id="UP000023152">
    <property type="component" value="Unassembled WGS sequence"/>
</dbReference>
<feature type="region of interest" description="Disordered" evidence="1">
    <location>
        <begin position="260"/>
        <end position="283"/>
    </location>
</feature>
<protein>
    <submittedName>
        <fullName evidence="2">Uncharacterized protein</fullName>
    </submittedName>
</protein>